<name>A0A8K0KT32_9PEZI</name>
<dbReference type="InterPro" id="IPR027417">
    <property type="entry name" value="P-loop_NTPase"/>
</dbReference>
<dbReference type="GO" id="GO:0003723">
    <property type="term" value="F:RNA binding"/>
    <property type="evidence" value="ECO:0007669"/>
    <property type="project" value="TreeGrafter"/>
</dbReference>
<dbReference type="CDD" id="cd19481">
    <property type="entry name" value="RecA-like_protease"/>
    <property type="match status" value="1"/>
</dbReference>
<feature type="region of interest" description="Disordered" evidence="1">
    <location>
        <begin position="608"/>
        <end position="658"/>
    </location>
</feature>
<dbReference type="InterPro" id="IPR003959">
    <property type="entry name" value="ATPase_AAA_core"/>
</dbReference>
<feature type="compositionally biased region" description="Polar residues" evidence="1">
    <location>
        <begin position="647"/>
        <end position="658"/>
    </location>
</feature>
<evidence type="ECO:0000256" key="1">
    <source>
        <dbReference type="SAM" id="MobiDB-lite"/>
    </source>
</evidence>
<dbReference type="SUPFAM" id="SSF52540">
    <property type="entry name" value="P-loop containing nucleoside triphosphate hydrolases"/>
    <property type="match status" value="1"/>
</dbReference>
<dbReference type="PANTHER" id="PTHR23077:SF132">
    <property type="entry name" value="ATP-DEPENDENT ZN PROTEASE"/>
    <property type="match status" value="1"/>
</dbReference>
<feature type="compositionally biased region" description="Polar residues" evidence="1">
    <location>
        <begin position="501"/>
        <end position="514"/>
    </location>
</feature>
<dbReference type="EMBL" id="JAESVG020000010">
    <property type="protein sequence ID" value="KAG8623007.1"/>
    <property type="molecule type" value="Genomic_DNA"/>
</dbReference>
<comment type="caution">
    <text evidence="3">The sequence shown here is derived from an EMBL/GenBank/DDBJ whole genome shotgun (WGS) entry which is preliminary data.</text>
</comment>
<sequence length="658" mass="74281">MMEPFTVIQEQPEQRLNDKFEELTSGKTADHDIQYQAALRERYTELTLTAVPANNCNILAFAGAGHAQVDLDTTVDPAFSWRGWLPSYGRSGTATIGQTVFFAKYHLQWRNEDFILYVVGGVQYILKEPRGAETVLTPSRVTDELIKAVGVWQTSDNDIVWVFDNYWRQDKALWEQVAKANWDKVILDENMKKDLTSVSNKFFDNEDVYKDLGVPWKRGIIFHGPAGNGKTISIKALMHTLHDRKKPIQSLYVKQAPNTYAIGQVFSFARRCSPCMLIFEDIETIITNLTRSYFLNEVDGLESNDGILMVASTNFLERLDPGITKRPSRFDRKYLFPLPNQHERTLYAEYWRKKVTAQDSPKVKIDFPEKLCGAMASITNEFSFAYMQEAFVATLLTIVREEADVPAPTTMPGQSSFRPGYMRSAASQALYNNLNPASMYMRDPLADLEQYRIFRIFREQVNVLRGDMDKSESATSSPGPSFRTASIPSIKSASPPHIPNLYTTPNEPSGTTPNRDLALQDYQMQLMLLEQQNKKRLLQSRQEAGDREMEQRHKLMTAANQQTSPEGLPSALSMLRLGGSTEPEFKVKPTEELPSLPPRPMHNEMAPQHPTMTGRMAPPTTFGGTMAPQPTIDAPAEGAAGRKWPLINTTSLQWGPGR</sequence>
<evidence type="ECO:0000313" key="4">
    <source>
        <dbReference type="Proteomes" id="UP000809789"/>
    </source>
</evidence>
<feature type="region of interest" description="Disordered" evidence="1">
    <location>
        <begin position="582"/>
        <end position="601"/>
    </location>
</feature>
<evidence type="ECO:0000259" key="2">
    <source>
        <dbReference type="Pfam" id="PF00004"/>
    </source>
</evidence>
<dbReference type="InterPro" id="IPR050168">
    <property type="entry name" value="AAA_ATPase_domain"/>
</dbReference>
<gene>
    <name evidence="3" type="ORF">KVT40_007983</name>
</gene>
<feature type="domain" description="ATPase AAA-type core" evidence="2">
    <location>
        <begin position="220"/>
        <end position="338"/>
    </location>
</feature>
<dbReference type="Proteomes" id="UP000809789">
    <property type="component" value="Unassembled WGS sequence"/>
</dbReference>
<dbReference type="PANTHER" id="PTHR23077">
    <property type="entry name" value="AAA-FAMILY ATPASE"/>
    <property type="match status" value="1"/>
</dbReference>
<protein>
    <recommendedName>
        <fullName evidence="2">ATPase AAA-type core domain-containing protein</fullName>
    </recommendedName>
</protein>
<dbReference type="GO" id="GO:1990275">
    <property type="term" value="F:preribosome binding"/>
    <property type="evidence" value="ECO:0007669"/>
    <property type="project" value="TreeGrafter"/>
</dbReference>
<proteinExistence type="predicted"/>
<organism evidence="3 4">
    <name type="scientific">Elsinoe batatas</name>
    <dbReference type="NCBI Taxonomy" id="2601811"/>
    <lineage>
        <taxon>Eukaryota</taxon>
        <taxon>Fungi</taxon>
        <taxon>Dikarya</taxon>
        <taxon>Ascomycota</taxon>
        <taxon>Pezizomycotina</taxon>
        <taxon>Dothideomycetes</taxon>
        <taxon>Dothideomycetidae</taxon>
        <taxon>Myriangiales</taxon>
        <taxon>Elsinoaceae</taxon>
        <taxon>Elsinoe</taxon>
    </lineage>
</organism>
<dbReference type="GO" id="GO:0042254">
    <property type="term" value="P:ribosome biogenesis"/>
    <property type="evidence" value="ECO:0007669"/>
    <property type="project" value="TreeGrafter"/>
</dbReference>
<dbReference type="GO" id="GO:0005524">
    <property type="term" value="F:ATP binding"/>
    <property type="evidence" value="ECO:0007669"/>
    <property type="project" value="InterPro"/>
</dbReference>
<dbReference type="Gene3D" id="3.40.50.300">
    <property type="entry name" value="P-loop containing nucleotide triphosphate hydrolases"/>
    <property type="match status" value="1"/>
</dbReference>
<dbReference type="OrthoDB" id="2115716at2759"/>
<dbReference type="Pfam" id="PF00004">
    <property type="entry name" value="AAA"/>
    <property type="match status" value="1"/>
</dbReference>
<feature type="region of interest" description="Disordered" evidence="1">
    <location>
        <begin position="468"/>
        <end position="515"/>
    </location>
</feature>
<dbReference type="GO" id="GO:0005634">
    <property type="term" value="C:nucleus"/>
    <property type="evidence" value="ECO:0007669"/>
    <property type="project" value="TreeGrafter"/>
</dbReference>
<keyword evidence="4" id="KW-1185">Reference proteome</keyword>
<dbReference type="GO" id="GO:0016887">
    <property type="term" value="F:ATP hydrolysis activity"/>
    <property type="evidence" value="ECO:0007669"/>
    <property type="project" value="InterPro"/>
</dbReference>
<feature type="compositionally biased region" description="Low complexity" evidence="1">
    <location>
        <begin position="486"/>
        <end position="495"/>
    </location>
</feature>
<dbReference type="AlphaFoldDB" id="A0A8K0KT32"/>
<reference evidence="3" key="1">
    <citation type="submission" date="2021-07" db="EMBL/GenBank/DDBJ databases">
        <title>Elsinoe batatas strain:CRI-CJ2 Genome sequencing and assembly.</title>
        <authorList>
            <person name="Huang L."/>
        </authorList>
    </citation>
    <scope>NUCLEOTIDE SEQUENCE</scope>
    <source>
        <strain evidence="3">CRI-CJ2</strain>
    </source>
</reference>
<evidence type="ECO:0000313" key="3">
    <source>
        <dbReference type="EMBL" id="KAG8623007.1"/>
    </source>
</evidence>
<accession>A0A8K0KT32</accession>